<evidence type="ECO:0000313" key="7">
    <source>
        <dbReference type="Proteomes" id="UP000664844"/>
    </source>
</evidence>
<gene>
    <name evidence="6" type="ORF">J0895_10425</name>
</gene>
<dbReference type="InterPro" id="IPR011611">
    <property type="entry name" value="PfkB_dom"/>
</dbReference>
<dbReference type="InterPro" id="IPR029056">
    <property type="entry name" value="Ribokinase-like"/>
</dbReference>
<keyword evidence="7" id="KW-1185">Reference proteome</keyword>
<dbReference type="PROSITE" id="PS00584">
    <property type="entry name" value="PFKB_KINASES_2"/>
    <property type="match status" value="1"/>
</dbReference>
<dbReference type="Gene3D" id="3.40.1190.20">
    <property type="match status" value="1"/>
</dbReference>
<name>A0ABS3FQW5_9CYAN</name>
<evidence type="ECO:0000259" key="5">
    <source>
        <dbReference type="Pfam" id="PF00294"/>
    </source>
</evidence>
<dbReference type="Pfam" id="PF00294">
    <property type="entry name" value="PfkB"/>
    <property type="match status" value="1"/>
</dbReference>
<dbReference type="InterPro" id="IPR002139">
    <property type="entry name" value="Ribo/fructo_kinase"/>
</dbReference>
<dbReference type="PANTHER" id="PTHR43320">
    <property type="entry name" value="SUGAR KINASE"/>
    <property type="match status" value="1"/>
</dbReference>
<evidence type="ECO:0000256" key="4">
    <source>
        <dbReference type="RuleBase" id="RU003704"/>
    </source>
</evidence>
<evidence type="ECO:0000256" key="1">
    <source>
        <dbReference type="ARBA" id="ARBA00010688"/>
    </source>
</evidence>
<keyword evidence="2 4" id="KW-0808">Transferase</keyword>
<dbReference type="Gene3D" id="3.30.1110.10">
    <property type="match status" value="1"/>
</dbReference>
<comment type="caution">
    <text evidence="6">The sequence shown here is derived from an EMBL/GenBank/DDBJ whole genome shotgun (WGS) entry which is preliminary data.</text>
</comment>
<sequence>MSNYHVYGIGNALVDMEYEISPELMAQMQIEKGVMTLIEEDRHHSILEQFSDRPCKKTCGGSAANTIIAVSQFGGKGFYSCKVAHDETGTFYLEDLLRNGVETNLQHQTRPSGVTGKCLVFVTPDADRTMNTYLGITGSFGTTELVPDAIAASEYLYIEGYLVSSPTGQTAAIKAREIASQSGVKTALSLSDINMVKFFKPGLLDMIGPGLDFIFANESEALTMAETESLDGAVTHLKTLSKRFAITLGAKGSIIFDGEKLIEIPAISVQAIDTVGAGDMYAGAFLYGITHGMSDAEAGKLAAKAAGRIVTTYGPRLLKEETRSLIAG</sequence>
<dbReference type="PRINTS" id="PR00990">
    <property type="entry name" value="RIBOKINASE"/>
</dbReference>
<dbReference type="EMBL" id="JAFLQW010000283">
    <property type="protein sequence ID" value="MBO0349516.1"/>
    <property type="molecule type" value="Genomic_DNA"/>
</dbReference>
<dbReference type="InterPro" id="IPR052700">
    <property type="entry name" value="Carb_kinase_PfkB-like"/>
</dbReference>
<dbReference type="PANTHER" id="PTHR43320:SF3">
    <property type="entry name" value="CARBOHYDRATE KINASE PFKB DOMAIN-CONTAINING PROTEIN"/>
    <property type="match status" value="1"/>
</dbReference>
<dbReference type="Proteomes" id="UP000664844">
    <property type="component" value="Unassembled WGS sequence"/>
</dbReference>
<dbReference type="GO" id="GO:0016301">
    <property type="term" value="F:kinase activity"/>
    <property type="evidence" value="ECO:0007669"/>
    <property type="project" value="UniProtKB-KW"/>
</dbReference>
<evidence type="ECO:0000313" key="6">
    <source>
        <dbReference type="EMBL" id="MBO0349516.1"/>
    </source>
</evidence>
<proteinExistence type="inferred from homology"/>
<dbReference type="CDD" id="cd01168">
    <property type="entry name" value="adenosine_kinase"/>
    <property type="match status" value="1"/>
</dbReference>
<dbReference type="SUPFAM" id="SSF53613">
    <property type="entry name" value="Ribokinase-like"/>
    <property type="match status" value="1"/>
</dbReference>
<evidence type="ECO:0000256" key="3">
    <source>
        <dbReference type="ARBA" id="ARBA00022777"/>
    </source>
</evidence>
<evidence type="ECO:0000256" key="2">
    <source>
        <dbReference type="ARBA" id="ARBA00022679"/>
    </source>
</evidence>
<reference evidence="6 7" key="1">
    <citation type="submission" date="2021-03" db="EMBL/GenBank/DDBJ databases">
        <title>Metabolic Capacity of the Antarctic Cyanobacterium Phormidium pseudopriestleyi that Sustains Oxygenic Photosynthesis in the Presence of Hydrogen Sulfide.</title>
        <authorList>
            <person name="Lumian J.E."/>
            <person name="Jungblut A.D."/>
            <person name="Dillon M.L."/>
            <person name="Hawes I."/>
            <person name="Doran P.T."/>
            <person name="Mackey T.J."/>
            <person name="Dick G.J."/>
            <person name="Grettenberger C.L."/>
            <person name="Sumner D.Y."/>
        </authorList>
    </citation>
    <scope>NUCLEOTIDE SEQUENCE [LARGE SCALE GENOMIC DNA]</scope>
    <source>
        <strain evidence="6 7">FRX01</strain>
    </source>
</reference>
<organism evidence="6 7">
    <name type="scientific">Phormidium pseudopriestleyi FRX01</name>
    <dbReference type="NCBI Taxonomy" id="1759528"/>
    <lineage>
        <taxon>Bacteria</taxon>
        <taxon>Bacillati</taxon>
        <taxon>Cyanobacteriota</taxon>
        <taxon>Cyanophyceae</taxon>
        <taxon>Oscillatoriophycideae</taxon>
        <taxon>Oscillatoriales</taxon>
        <taxon>Oscillatoriaceae</taxon>
        <taxon>Phormidium</taxon>
    </lineage>
</organism>
<protein>
    <submittedName>
        <fullName evidence="6">Adenosine kinase</fullName>
    </submittedName>
</protein>
<comment type="similarity">
    <text evidence="1 4">Belongs to the carbohydrate kinase PfkB family.</text>
</comment>
<feature type="domain" description="Carbohydrate kinase PfkB" evidence="5">
    <location>
        <begin position="56"/>
        <end position="317"/>
    </location>
</feature>
<dbReference type="RefSeq" id="WP_207088037.1">
    <property type="nucleotide sequence ID" value="NZ_JAFLQW010000283.1"/>
</dbReference>
<accession>A0ABS3FQW5</accession>
<keyword evidence="3 4" id="KW-0418">Kinase</keyword>
<dbReference type="InterPro" id="IPR002173">
    <property type="entry name" value="Carboh/pur_kinase_PfkB_CS"/>
</dbReference>